<dbReference type="SMART" id="SM00757">
    <property type="entry name" value="CRA"/>
    <property type="match status" value="1"/>
</dbReference>
<keyword evidence="3" id="KW-1185">Reference proteome</keyword>
<reference evidence="2" key="2">
    <citation type="submission" date="2025-08" db="UniProtKB">
        <authorList>
            <consortium name="Ensembl"/>
        </authorList>
    </citation>
    <scope>IDENTIFICATION</scope>
</reference>
<dbReference type="InterPro" id="IPR024964">
    <property type="entry name" value="CTLH/CRA"/>
</dbReference>
<dbReference type="PANTHER" id="PTHR12864">
    <property type="entry name" value="RAN BINDING PROTEIN 9-RELATED"/>
    <property type="match status" value="1"/>
</dbReference>
<dbReference type="PROSITE" id="PS50897">
    <property type="entry name" value="CTLH"/>
    <property type="match status" value="1"/>
</dbReference>
<dbReference type="OMA" id="LLWAQEI"/>
<dbReference type="AlphaFoldDB" id="H2ZKG2"/>
<dbReference type="HOGENOM" id="CLU_073203_1_0_1"/>
<dbReference type="STRING" id="51511.ENSCSAVP00000018078"/>
<reference evidence="3" key="1">
    <citation type="submission" date="2003-08" db="EMBL/GenBank/DDBJ databases">
        <authorList>
            <person name="Birren B."/>
            <person name="Nusbaum C."/>
            <person name="Abebe A."/>
            <person name="Abouelleil A."/>
            <person name="Adekoya E."/>
            <person name="Ait-zahra M."/>
            <person name="Allen N."/>
            <person name="Allen T."/>
            <person name="An P."/>
            <person name="Anderson M."/>
            <person name="Anderson S."/>
            <person name="Arachchi H."/>
            <person name="Armbruster J."/>
            <person name="Bachantsang P."/>
            <person name="Baldwin J."/>
            <person name="Barry A."/>
            <person name="Bayul T."/>
            <person name="Blitshsteyn B."/>
            <person name="Bloom T."/>
            <person name="Blye J."/>
            <person name="Boguslavskiy L."/>
            <person name="Borowsky M."/>
            <person name="Boukhgalter B."/>
            <person name="Brunache A."/>
            <person name="Butler J."/>
            <person name="Calixte N."/>
            <person name="Calvo S."/>
            <person name="Camarata J."/>
            <person name="Campo K."/>
            <person name="Chang J."/>
            <person name="Cheshatsang Y."/>
            <person name="Citroen M."/>
            <person name="Collymore A."/>
            <person name="Considine T."/>
            <person name="Cook A."/>
            <person name="Cooke P."/>
            <person name="Corum B."/>
            <person name="Cuomo C."/>
            <person name="David R."/>
            <person name="Dawoe T."/>
            <person name="Degray S."/>
            <person name="Dodge S."/>
            <person name="Dooley K."/>
            <person name="Dorje P."/>
            <person name="Dorjee K."/>
            <person name="Dorris L."/>
            <person name="Duffey N."/>
            <person name="Dupes A."/>
            <person name="Elkins T."/>
            <person name="Engels R."/>
            <person name="Erickson J."/>
            <person name="Farina A."/>
            <person name="Faro S."/>
            <person name="Ferreira P."/>
            <person name="Fischer H."/>
            <person name="Fitzgerald M."/>
            <person name="Foley K."/>
            <person name="Gage D."/>
            <person name="Galagan J."/>
            <person name="Gearin G."/>
            <person name="Gnerre S."/>
            <person name="Gnirke A."/>
            <person name="Goyette A."/>
            <person name="Graham J."/>
            <person name="Grandbois E."/>
            <person name="Gyaltsen K."/>
            <person name="Hafez N."/>
            <person name="Hagopian D."/>
            <person name="Hagos B."/>
            <person name="Hall J."/>
            <person name="Hatcher B."/>
            <person name="Heller A."/>
            <person name="Higgins H."/>
            <person name="Honan T."/>
            <person name="Horn A."/>
            <person name="Houde N."/>
            <person name="Hughes L."/>
            <person name="Hulme W."/>
            <person name="Husby E."/>
            <person name="Iliev I."/>
            <person name="Jaffe D."/>
            <person name="Jones C."/>
            <person name="Kamal M."/>
            <person name="Kamat A."/>
            <person name="Kamvysselis M."/>
            <person name="Karlsson E."/>
            <person name="Kells C."/>
            <person name="Kieu A."/>
            <person name="Kisner P."/>
            <person name="Kodira C."/>
            <person name="Kulbokas E."/>
            <person name="Labutti K."/>
            <person name="Lama D."/>
            <person name="Landers T."/>
            <person name="Leger J."/>
            <person name="Levine S."/>
            <person name="Lewis D."/>
            <person name="Lewis T."/>
            <person name="Lindblad-toh K."/>
            <person name="Liu X."/>
            <person name="Lokyitsang T."/>
            <person name="Lokyitsang Y."/>
            <person name="Lucien O."/>
            <person name="Lui A."/>
            <person name="Ma L.J."/>
            <person name="Mabbitt R."/>
            <person name="Macdonald J."/>
            <person name="Maclean C."/>
            <person name="Major J."/>
            <person name="Manning J."/>
            <person name="Marabella R."/>
            <person name="Maru K."/>
            <person name="Matthews C."/>
            <person name="Mauceli E."/>
            <person name="Mccarthy M."/>
            <person name="Mcdonough S."/>
            <person name="Mcghee T."/>
            <person name="Meldrim J."/>
            <person name="Meneus L."/>
            <person name="Mesirov J."/>
            <person name="Mihalev A."/>
            <person name="Mihova T."/>
            <person name="Mikkelsen T."/>
            <person name="Mlenga V."/>
            <person name="Moru K."/>
            <person name="Mozes J."/>
            <person name="Mulrain L."/>
            <person name="Munson G."/>
            <person name="Naylor J."/>
            <person name="Newes C."/>
            <person name="Nguyen C."/>
            <person name="Nguyen N."/>
            <person name="Nguyen T."/>
            <person name="Nicol R."/>
            <person name="Nielsen C."/>
            <person name="Nizzari M."/>
            <person name="Norbu C."/>
            <person name="Norbu N."/>
            <person name="O'donnell P."/>
            <person name="Okoawo O."/>
            <person name="O'leary S."/>
            <person name="Omotosho B."/>
            <person name="O'neill K."/>
            <person name="Osman S."/>
            <person name="Parker S."/>
            <person name="Perrin D."/>
            <person name="Phunkhang P."/>
            <person name="Piqani B."/>
            <person name="Purcell S."/>
            <person name="Rachupka T."/>
            <person name="Ramasamy U."/>
            <person name="Rameau R."/>
            <person name="Ray V."/>
            <person name="Raymond C."/>
            <person name="Retta R."/>
            <person name="Richardson S."/>
            <person name="Rise C."/>
            <person name="Rodriguez J."/>
            <person name="Rogers J."/>
            <person name="Rogov P."/>
            <person name="Rutman M."/>
            <person name="Schupbach R."/>
            <person name="Seaman C."/>
            <person name="Settipalli S."/>
            <person name="Sharpe T."/>
            <person name="Sheridan J."/>
            <person name="Sherpa N."/>
            <person name="Shi J."/>
            <person name="Smirnov S."/>
            <person name="Smith C."/>
            <person name="Sougnez C."/>
            <person name="Spencer B."/>
            <person name="Stalker J."/>
            <person name="Stange-thomann N."/>
            <person name="Stavropoulos S."/>
            <person name="Stetson K."/>
            <person name="Stone C."/>
            <person name="Stone S."/>
            <person name="Stubbs M."/>
            <person name="Talamas J."/>
            <person name="Tchuinga P."/>
            <person name="Tenzing P."/>
            <person name="Tesfaye S."/>
            <person name="Theodore J."/>
            <person name="Thoulutsang Y."/>
            <person name="Topham K."/>
            <person name="Towey S."/>
            <person name="Tsamla T."/>
            <person name="Tsomo N."/>
            <person name="Vallee D."/>
            <person name="Vassiliev H."/>
            <person name="Venkataraman V."/>
            <person name="Vinson J."/>
            <person name="Vo A."/>
            <person name="Wade C."/>
            <person name="Wang S."/>
            <person name="Wangchuk T."/>
            <person name="Wangdi T."/>
            <person name="Whittaker C."/>
            <person name="Wilkinson J."/>
            <person name="Wu Y."/>
            <person name="Wyman D."/>
            <person name="Yadav S."/>
            <person name="Yang S."/>
            <person name="Yang X."/>
            <person name="Yeager S."/>
            <person name="Yee E."/>
            <person name="Young G."/>
            <person name="Zainoun J."/>
            <person name="Zembeck L."/>
            <person name="Zimmer A."/>
            <person name="Zody M."/>
            <person name="Lander E."/>
        </authorList>
    </citation>
    <scope>NUCLEOTIDE SEQUENCE [LARGE SCALE GENOMIC DNA]</scope>
</reference>
<dbReference type="InParanoid" id="H2ZKG2"/>
<evidence type="ECO:0000313" key="2">
    <source>
        <dbReference type="Ensembl" id="ENSCSAVP00000018078.1"/>
    </source>
</evidence>
<dbReference type="Pfam" id="PF08513">
    <property type="entry name" value="LisH"/>
    <property type="match status" value="1"/>
</dbReference>
<dbReference type="InterPro" id="IPR050618">
    <property type="entry name" value="Ubq-SigPath_Reg"/>
</dbReference>
<accession>H2ZKG2</accession>
<dbReference type="FunCoup" id="H2ZKG2">
    <property type="interactions" value="548"/>
</dbReference>
<evidence type="ECO:0000313" key="3">
    <source>
        <dbReference type="Proteomes" id="UP000007875"/>
    </source>
</evidence>
<sequence>MDVNMEEPPNSEKDKWVEDMGNMHIESAIMNRLVMDYLVTEGFKEAAEKFEEEAGVSSGTDLTALDARIQVRDAILAGSIELAVSMINELHPELLDNNRILLFYLQLQHLIELIRLEQTENALEFAQTQLSERGEDSPECLSDMERALALLAFDKPEDSPFSDLLLPAQRHKVWSRVNAAIMDHENNATTPRLASIVKLLMWSQEQLDRKKIKYPKMTDISKGEI</sequence>
<name>H2ZKG2_CIOSA</name>
<proteinExistence type="predicted"/>
<dbReference type="Proteomes" id="UP000007875">
    <property type="component" value="Unassembled WGS sequence"/>
</dbReference>
<dbReference type="Ensembl" id="ENSCSAVT00000018275.1">
    <property type="protein sequence ID" value="ENSCSAVP00000018078.1"/>
    <property type="gene ID" value="ENSCSAVG00000010636.1"/>
</dbReference>
<dbReference type="Pfam" id="PF10607">
    <property type="entry name" value="CTLH"/>
    <property type="match status" value="1"/>
</dbReference>
<dbReference type="PROSITE" id="PS50896">
    <property type="entry name" value="LISH"/>
    <property type="match status" value="1"/>
</dbReference>
<dbReference type="GeneTree" id="ENSGT00390000015162"/>
<protein>
    <recommendedName>
        <fullName evidence="1">CTLH domain-containing protein</fullName>
    </recommendedName>
</protein>
<dbReference type="InterPro" id="IPR006594">
    <property type="entry name" value="LisH"/>
</dbReference>
<dbReference type="InterPro" id="IPR006595">
    <property type="entry name" value="CTLH_C"/>
</dbReference>
<dbReference type="eggNOG" id="KOG2659">
    <property type="taxonomic scope" value="Eukaryota"/>
</dbReference>
<reference evidence="2" key="3">
    <citation type="submission" date="2025-09" db="UniProtKB">
        <authorList>
            <consortium name="Ensembl"/>
        </authorList>
    </citation>
    <scope>IDENTIFICATION</scope>
</reference>
<evidence type="ECO:0000259" key="1">
    <source>
        <dbReference type="PROSITE" id="PS50897"/>
    </source>
</evidence>
<dbReference type="SMART" id="SM00667">
    <property type="entry name" value="LisH"/>
    <property type="match status" value="1"/>
</dbReference>
<dbReference type="SMART" id="SM00668">
    <property type="entry name" value="CTLH"/>
    <property type="match status" value="1"/>
</dbReference>
<dbReference type="InterPro" id="IPR013144">
    <property type="entry name" value="CRA_dom"/>
</dbReference>
<feature type="domain" description="CTLH" evidence="1">
    <location>
        <begin position="64"/>
        <end position="121"/>
    </location>
</feature>
<organism evidence="2 3">
    <name type="scientific">Ciona savignyi</name>
    <name type="common">Pacific transparent sea squirt</name>
    <dbReference type="NCBI Taxonomy" id="51511"/>
    <lineage>
        <taxon>Eukaryota</taxon>
        <taxon>Metazoa</taxon>
        <taxon>Chordata</taxon>
        <taxon>Tunicata</taxon>
        <taxon>Ascidiacea</taxon>
        <taxon>Phlebobranchia</taxon>
        <taxon>Cionidae</taxon>
        <taxon>Ciona</taxon>
    </lineage>
</organism>